<dbReference type="Gene3D" id="3.40.50.1820">
    <property type="entry name" value="alpha/beta hydrolase"/>
    <property type="match status" value="1"/>
</dbReference>
<protein>
    <recommendedName>
        <fullName evidence="2">AB hydrolase-1 domain-containing protein</fullName>
    </recommendedName>
</protein>
<accession>A0A8J4AT54</accession>
<dbReference type="AlphaFoldDB" id="A0A8J4AT54"/>
<proteinExistence type="predicted"/>
<dbReference type="InterPro" id="IPR000073">
    <property type="entry name" value="AB_hydrolase_1"/>
</dbReference>
<dbReference type="PANTHER" id="PTHR47280">
    <property type="entry name" value="PHEOPHYTINASE, CHLOROPLASTIC"/>
    <property type="match status" value="1"/>
</dbReference>
<dbReference type="GO" id="GO:0015996">
    <property type="term" value="P:chlorophyll catabolic process"/>
    <property type="evidence" value="ECO:0007669"/>
    <property type="project" value="InterPro"/>
</dbReference>
<evidence type="ECO:0000313" key="3">
    <source>
        <dbReference type="EMBL" id="GIL47114.1"/>
    </source>
</evidence>
<reference evidence="3" key="1">
    <citation type="journal article" date="2021" name="Proc. Natl. Acad. Sci. U.S.A.">
        <title>Three genomes in the algal genus Volvox reveal the fate of a haploid sex-determining region after a transition to homothallism.</title>
        <authorList>
            <person name="Yamamoto K."/>
            <person name="Hamaji T."/>
            <person name="Kawai-Toyooka H."/>
            <person name="Matsuzaki R."/>
            <person name="Takahashi F."/>
            <person name="Nishimura Y."/>
            <person name="Kawachi M."/>
            <person name="Noguchi H."/>
            <person name="Minakuchi Y."/>
            <person name="Umen J.G."/>
            <person name="Toyoda A."/>
            <person name="Nozaki H."/>
        </authorList>
    </citation>
    <scope>NUCLEOTIDE SEQUENCE</scope>
    <source>
        <strain evidence="3">NIES-3780</strain>
    </source>
</reference>
<dbReference type="GO" id="GO:0080124">
    <property type="term" value="F:pheophytinase activity"/>
    <property type="evidence" value="ECO:0007669"/>
    <property type="project" value="InterPro"/>
</dbReference>
<sequence length="447" mass="49336">MSLRLGPRAPHAARCSVRHLTPRLRLIAHKCVLSQPLSTSIVTGNDGPKDALEQPSNSEEMGSKDWGEELYWDWDYNSQICYRQVGESGPAVLMVHGFGVAGWHFHRNWADLQRDHRVWTVDLLGQGRSWPKHPVTPSAGLCYSVETWTRQLENFLEQCVGEPAYVVGNSLGGYLAVMLAARRPDLVRGLVLLNATPFWAFRPPRGSAAARGLLWSALNWAGDGSVPVPESVKHLVEKYWWNQLRSPATISAMLRLVYADKSGSDMALVVRIVEATEQPGALDAFTSIVLSPKAELGFDELVDRLQCPVLLLYGKEDPWVRPLWGQRLKRRLPAATYLELSPAGHCPHHEAPAAVNRALRTWVAAQERVRAQGTGDQDPSEAGIGLDVGSNWEVVEADGRVVSVSHIDGRPRSIMEWLDLAVWSVLGRVLGAVGRKGAGKEESRATV</sequence>
<dbReference type="InterPro" id="IPR044211">
    <property type="entry name" value="PPH_chloroplastic"/>
</dbReference>
<evidence type="ECO:0000259" key="2">
    <source>
        <dbReference type="Pfam" id="PF12697"/>
    </source>
</evidence>
<name>A0A8J4AT54_9CHLO</name>
<comment type="caution">
    <text evidence="3">The sequence shown here is derived from an EMBL/GenBank/DDBJ whole genome shotgun (WGS) entry which is preliminary data.</text>
</comment>
<keyword evidence="4" id="KW-1185">Reference proteome</keyword>
<dbReference type="FunFam" id="3.40.50.1820:FF:000136">
    <property type="entry name" value="Pheophytinase, chloroplastic"/>
    <property type="match status" value="1"/>
</dbReference>
<dbReference type="InterPro" id="IPR029058">
    <property type="entry name" value="AB_hydrolase_fold"/>
</dbReference>
<dbReference type="Proteomes" id="UP000747399">
    <property type="component" value="Unassembled WGS sequence"/>
</dbReference>
<dbReference type="PRINTS" id="PR00111">
    <property type="entry name" value="ABHYDROLASE"/>
</dbReference>
<evidence type="ECO:0000313" key="4">
    <source>
        <dbReference type="Proteomes" id="UP000747399"/>
    </source>
</evidence>
<gene>
    <name evidence="3" type="ORF">Vafri_4023</name>
</gene>
<dbReference type="Pfam" id="PF12697">
    <property type="entry name" value="Abhydrolase_6"/>
    <property type="match status" value="1"/>
</dbReference>
<dbReference type="EMBL" id="BNCO01000004">
    <property type="protein sequence ID" value="GIL47114.1"/>
    <property type="molecule type" value="Genomic_DNA"/>
</dbReference>
<dbReference type="PANTHER" id="PTHR47280:SF1">
    <property type="entry name" value="PHEOPHYTINASE, CHLOROPLASTIC"/>
    <property type="match status" value="1"/>
</dbReference>
<organism evidence="3 4">
    <name type="scientific">Volvox africanus</name>
    <dbReference type="NCBI Taxonomy" id="51714"/>
    <lineage>
        <taxon>Eukaryota</taxon>
        <taxon>Viridiplantae</taxon>
        <taxon>Chlorophyta</taxon>
        <taxon>core chlorophytes</taxon>
        <taxon>Chlorophyceae</taxon>
        <taxon>CS clade</taxon>
        <taxon>Chlamydomonadales</taxon>
        <taxon>Volvocaceae</taxon>
        <taxon>Volvox</taxon>
    </lineage>
</organism>
<evidence type="ECO:0000256" key="1">
    <source>
        <dbReference type="SAM" id="MobiDB-lite"/>
    </source>
</evidence>
<feature type="region of interest" description="Disordered" evidence="1">
    <location>
        <begin position="42"/>
        <end position="63"/>
    </location>
</feature>
<feature type="domain" description="AB hydrolase-1" evidence="2">
    <location>
        <begin position="92"/>
        <end position="358"/>
    </location>
</feature>
<dbReference type="SUPFAM" id="SSF53474">
    <property type="entry name" value="alpha/beta-Hydrolases"/>
    <property type="match status" value="1"/>
</dbReference>
<dbReference type="GO" id="GO:0009507">
    <property type="term" value="C:chloroplast"/>
    <property type="evidence" value="ECO:0007669"/>
    <property type="project" value="TreeGrafter"/>
</dbReference>